<dbReference type="Pfam" id="PF13180">
    <property type="entry name" value="PDZ_2"/>
    <property type="match status" value="1"/>
</dbReference>
<comment type="similarity">
    <text evidence="1">Belongs to the peptidase S16 family.</text>
</comment>
<dbReference type="PANTHER" id="PTHR10046">
    <property type="entry name" value="ATP DEPENDENT LON PROTEASE FAMILY MEMBER"/>
    <property type="match status" value="1"/>
</dbReference>
<sequence>MNRRILTLLAALLPVIVLGVVGTMVTVPFVALGPGPTFNTLGEVDGKQVVDIIGTPVDPTSGNLNMTTVSVRDQLNIFEAFGYWASGRQGLVPRAEVYPPEKSKEEIDKSNKADFQDSEDKAEAAALAQLKMNFPTGLQVGDVSTDGPAKDALKKNDQLVSINDTPVQTVRNVQDAVAAVKPDTDVTIKFRREGKDDSAVVKLGARPDDKTKGYLGVTPVEKPLVPFDVDFNLADIGGPSAGLMFSLAVVDKLSPGELSGGKFIAGTGTIENDGEVGPIGGIPFKMIAAREAGASTFLVPAKNCDEARQRTPDGLQLIKVDKLADAVTSLEKLRSGSTDLPSCG</sequence>
<dbReference type="EC" id="3.4.21.53" evidence="1"/>
<organism evidence="3 4">
    <name type="scientific">Antrihabitans cavernicola</name>
    <dbReference type="NCBI Taxonomy" id="2495913"/>
    <lineage>
        <taxon>Bacteria</taxon>
        <taxon>Bacillati</taxon>
        <taxon>Actinomycetota</taxon>
        <taxon>Actinomycetes</taxon>
        <taxon>Mycobacteriales</taxon>
        <taxon>Nocardiaceae</taxon>
        <taxon>Antrihabitans</taxon>
    </lineage>
</organism>
<feature type="active site" evidence="1">
    <location>
        <position position="240"/>
    </location>
</feature>
<keyword evidence="1" id="KW-0645">Protease</keyword>
<dbReference type="GO" id="GO:0030163">
    <property type="term" value="P:protein catabolic process"/>
    <property type="evidence" value="ECO:0007669"/>
    <property type="project" value="InterPro"/>
</dbReference>
<dbReference type="GO" id="GO:0004176">
    <property type="term" value="F:ATP-dependent peptidase activity"/>
    <property type="evidence" value="ECO:0007669"/>
    <property type="project" value="UniProtKB-UniRule"/>
</dbReference>
<dbReference type="InterPro" id="IPR027065">
    <property type="entry name" value="Lon_Prtase"/>
</dbReference>
<dbReference type="Proteomes" id="UP000322244">
    <property type="component" value="Unassembled WGS sequence"/>
</dbReference>
<dbReference type="AlphaFoldDB" id="A0A5A7SD18"/>
<dbReference type="SUPFAM" id="SSF54211">
    <property type="entry name" value="Ribosomal protein S5 domain 2-like"/>
    <property type="match status" value="1"/>
</dbReference>
<name>A0A5A7SD18_9NOCA</name>
<dbReference type="Gene3D" id="2.30.42.10">
    <property type="match status" value="1"/>
</dbReference>
<dbReference type="GO" id="GO:0006508">
    <property type="term" value="P:proteolysis"/>
    <property type="evidence" value="ECO:0007669"/>
    <property type="project" value="UniProtKB-KW"/>
</dbReference>
<evidence type="ECO:0000313" key="4">
    <source>
        <dbReference type="Proteomes" id="UP000322244"/>
    </source>
</evidence>
<dbReference type="InterPro" id="IPR001478">
    <property type="entry name" value="PDZ"/>
</dbReference>
<dbReference type="SMART" id="SM00228">
    <property type="entry name" value="PDZ"/>
    <property type="match status" value="1"/>
</dbReference>
<keyword evidence="4" id="KW-1185">Reference proteome</keyword>
<evidence type="ECO:0000313" key="3">
    <source>
        <dbReference type="EMBL" id="KAA0024050.1"/>
    </source>
</evidence>
<dbReference type="InterPro" id="IPR020568">
    <property type="entry name" value="Ribosomal_Su5_D2-typ_SF"/>
</dbReference>
<accession>A0A5A7SD18</accession>
<comment type="caution">
    <text evidence="3">The sequence shown here is derived from an EMBL/GenBank/DDBJ whole genome shotgun (WGS) entry which is preliminary data.</text>
</comment>
<dbReference type="RefSeq" id="WP_149429210.1">
    <property type="nucleotide sequence ID" value="NZ_VLNY01000002.1"/>
</dbReference>
<keyword evidence="1" id="KW-0720">Serine protease</keyword>
<dbReference type="SUPFAM" id="SSF50156">
    <property type="entry name" value="PDZ domain-like"/>
    <property type="match status" value="1"/>
</dbReference>
<dbReference type="GO" id="GO:0005524">
    <property type="term" value="F:ATP binding"/>
    <property type="evidence" value="ECO:0007669"/>
    <property type="project" value="InterPro"/>
</dbReference>
<dbReference type="InterPro" id="IPR008269">
    <property type="entry name" value="Lon_proteolytic"/>
</dbReference>
<dbReference type="EMBL" id="VLNY01000002">
    <property type="protein sequence ID" value="KAA0024050.1"/>
    <property type="molecule type" value="Genomic_DNA"/>
</dbReference>
<evidence type="ECO:0000256" key="1">
    <source>
        <dbReference type="PROSITE-ProRule" id="PRU01122"/>
    </source>
</evidence>
<gene>
    <name evidence="3" type="ORF">FOY51_05645</name>
</gene>
<comment type="catalytic activity">
    <reaction evidence="1">
        <text>Hydrolysis of proteins in presence of ATP.</text>
        <dbReference type="EC" id="3.4.21.53"/>
    </reaction>
</comment>
<dbReference type="GO" id="GO:0004252">
    <property type="term" value="F:serine-type endopeptidase activity"/>
    <property type="evidence" value="ECO:0007669"/>
    <property type="project" value="UniProtKB-UniRule"/>
</dbReference>
<feature type="domain" description="Lon proteolytic" evidence="2">
    <location>
        <begin position="235"/>
        <end position="333"/>
    </location>
</feature>
<dbReference type="Gene3D" id="3.30.230.10">
    <property type="match status" value="1"/>
</dbReference>
<reference evidence="3 4" key="1">
    <citation type="submission" date="2019-07" db="EMBL/GenBank/DDBJ databases">
        <title>Rhodococcus cavernicolus sp. nov., isolated from a cave.</title>
        <authorList>
            <person name="Lee S.D."/>
        </authorList>
    </citation>
    <scope>NUCLEOTIDE SEQUENCE [LARGE SCALE GENOMIC DNA]</scope>
    <source>
        <strain evidence="3 4">C1-24</strain>
    </source>
</reference>
<keyword evidence="1" id="KW-0378">Hydrolase</keyword>
<dbReference type="PROSITE" id="PS51786">
    <property type="entry name" value="LON_PROTEOLYTIC"/>
    <property type="match status" value="1"/>
</dbReference>
<dbReference type="Pfam" id="PF05362">
    <property type="entry name" value="Lon_C"/>
    <property type="match status" value="1"/>
</dbReference>
<proteinExistence type="inferred from homology"/>
<dbReference type="InterPro" id="IPR036034">
    <property type="entry name" value="PDZ_sf"/>
</dbReference>
<evidence type="ECO:0000259" key="2">
    <source>
        <dbReference type="PROSITE" id="PS51786"/>
    </source>
</evidence>
<protein>
    <recommendedName>
        <fullName evidence="1">endopeptidase La</fullName>
        <ecNumber evidence="1">3.4.21.53</ecNumber>
    </recommendedName>
</protein>
<dbReference type="OrthoDB" id="2356897at2"/>
<dbReference type="InterPro" id="IPR014721">
    <property type="entry name" value="Ribsml_uS5_D2-typ_fold_subgr"/>
</dbReference>
<feature type="active site" evidence="1">
    <location>
        <position position="285"/>
    </location>
</feature>